<dbReference type="GO" id="GO:0016491">
    <property type="term" value="F:oxidoreductase activity"/>
    <property type="evidence" value="ECO:0007669"/>
    <property type="project" value="InterPro"/>
</dbReference>
<dbReference type="PANTHER" id="PTHR23026:SF123">
    <property type="entry name" value="NAD(P)H NITROREDUCTASE RV3131-RELATED"/>
    <property type="match status" value="1"/>
</dbReference>
<evidence type="ECO:0000259" key="1">
    <source>
        <dbReference type="Pfam" id="PF00881"/>
    </source>
</evidence>
<protein>
    <submittedName>
        <fullName evidence="2">Nitroreductase</fullName>
    </submittedName>
</protein>
<dbReference type="PANTHER" id="PTHR23026">
    <property type="entry name" value="NADPH NITROREDUCTASE"/>
    <property type="match status" value="1"/>
</dbReference>
<dbReference type="Gene3D" id="3.40.109.10">
    <property type="entry name" value="NADH Oxidase"/>
    <property type="match status" value="1"/>
</dbReference>
<gene>
    <name evidence="2" type="ORF">CUN48_11945</name>
</gene>
<dbReference type="SUPFAM" id="SSF55469">
    <property type="entry name" value="FMN-dependent nitroreductase-like"/>
    <property type="match status" value="1"/>
</dbReference>
<dbReference type="AlphaFoldDB" id="A0A2M8QAI2"/>
<dbReference type="InterPro" id="IPR029479">
    <property type="entry name" value="Nitroreductase"/>
</dbReference>
<comment type="caution">
    <text evidence="2">The sequence shown here is derived from an EMBL/GenBank/DDBJ whole genome shotgun (WGS) entry which is preliminary data.</text>
</comment>
<dbReference type="EMBL" id="PGTN01000093">
    <property type="protein sequence ID" value="PJF46808.1"/>
    <property type="molecule type" value="Genomic_DNA"/>
</dbReference>
<accession>A0A2M8QAI2</accession>
<dbReference type="InterPro" id="IPR000415">
    <property type="entry name" value="Nitroreductase-like"/>
</dbReference>
<dbReference type="Pfam" id="PF00881">
    <property type="entry name" value="Nitroreductase"/>
    <property type="match status" value="1"/>
</dbReference>
<evidence type="ECO:0000313" key="2">
    <source>
        <dbReference type="EMBL" id="PJF46808.1"/>
    </source>
</evidence>
<feature type="domain" description="Nitroreductase" evidence="1">
    <location>
        <begin position="7"/>
        <end position="225"/>
    </location>
</feature>
<evidence type="ECO:0000313" key="3">
    <source>
        <dbReference type="Proteomes" id="UP000230790"/>
    </source>
</evidence>
<dbReference type="Proteomes" id="UP000230790">
    <property type="component" value="Unassembled WGS sequence"/>
</dbReference>
<dbReference type="CDD" id="cd02062">
    <property type="entry name" value="Nitro_FMN_reductase"/>
    <property type="match status" value="1"/>
</dbReference>
<name>A0A2M8QAI2_9CHLR</name>
<sequence length="279" mass="31315">MDLLEAIRKRKTTNTPFRPERISDEHKRLLIEAAARAPSHFNSQPWRFIVIEDRERIAQIADIAGDSMKRLMDDGAFVARYRRYFRFDARESIAAGSGIYVDNVPAALRPMVRLVFSEPVGSLLSKFGVSTILGNDQRNIVRSAPMLLAITLDRQEYRPGELSGLYASITLGAVIQTLWLVTTALNIGMQFISTPLEVAANKARIVALLKIPEAHELVAIFRMGYKDPNAARNTIDWTSNQRKPFTELAHYNDWETPLPEPLASARSLLWGDGEAPAEP</sequence>
<dbReference type="InterPro" id="IPR050627">
    <property type="entry name" value="Nitroreductase/BluB"/>
</dbReference>
<organism evidence="2 3">
    <name type="scientific">Candidatus Thermofonsia Clade 3 bacterium</name>
    <dbReference type="NCBI Taxonomy" id="2364212"/>
    <lineage>
        <taxon>Bacteria</taxon>
        <taxon>Bacillati</taxon>
        <taxon>Chloroflexota</taxon>
        <taxon>Candidatus Thermofontia</taxon>
        <taxon>Candidatus Thermofonsia Clade 3</taxon>
    </lineage>
</organism>
<reference evidence="2 3" key="1">
    <citation type="submission" date="2017-11" db="EMBL/GenBank/DDBJ databases">
        <title>Evolution of Phototrophy in the Chloroflexi Phylum Driven by Horizontal Gene Transfer.</title>
        <authorList>
            <person name="Ward L.M."/>
            <person name="Hemp J."/>
            <person name="Shih P.M."/>
            <person name="Mcglynn S.E."/>
            <person name="Fischer W."/>
        </authorList>
    </citation>
    <scope>NUCLEOTIDE SEQUENCE [LARGE SCALE GENOMIC DNA]</scope>
    <source>
        <strain evidence="2">JP3_7</strain>
    </source>
</reference>
<proteinExistence type="predicted"/>